<evidence type="ECO:0000256" key="1">
    <source>
        <dbReference type="SAM" id="SignalP"/>
    </source>
</evidence>
<organism evidence="2 3">
    <name type="scientific">Xanthomonas translucens pv. translucens DSM 18974</name>
    <dbReference type="NCBI Taxonomy" id="1261556"/>
    <lineage>
        <taxon>Bacteria</taxon>
        <taxon>Pseudomonadati</taxon>
        <taxon>Pseudomonadota</taxon>
        <taxon>Gammaproteobacteria</taxon>
        <taxon>Lysobacterales</taxon>
        <taxon>Lysobacteraceae</taxon>
        <taxon>Xanthomonas</taxon>
        <taxon>Xanthomonas translucens group</taxon>
    </lineage>
</organism>
<keyword evidence="1" id="KW-0732">Signal</keyword>
<dbReference type="RefSeq" id="WP_003476528.1">
    <property type="nucleotide sequence ID" value="NZ_LT604072.1"/>
</dbReference>
<protein>
    <submittedName>
        <fullName evidence="2">Hypothetical secreted protein</fullName>
    </submittedName>
</protein>
<feature type="signal peptide" evidence="1">
    <location>
        <begin position="1"/>
        <end position="26"/>
    </location>
</feature>
<name>A0A1C3TTM7_XANCT</name>
<evidence type="ECO:0000313" key="2">
    <source>
        <dbReference type="EMBL" id="SCB06571.1"/>
    </source>
</evidence>
<feature type="chain" id="PRO_5008682344" evidence="1">
    <location>
        <begin position="27"/>
        <end position="53"/>
    </location>
</feature>
<accession>A0A1C3TTM7</accession>
<sequence>MHLRPRRNHLPLAMAFALSVAGQSAAAQDAGSDAVTLDRIAVYGRVTNESIGR</sequence>
<reference evidence="3" key="1">
    <citation type="submission" date="2016-07" db="EMBL/GenBank/DDBJ databases">
        <authorList>
            <person name="Jaenicke Sebastian"/>
        </authorList>
    </citation>
    <scope>NUCLEOTIDE SEQUENCE [LARGE SCALE GENOMIC DNA]</scope>
</reference>
<dbReference type="AlphaFoldDB" id="A0A1C3TTM7"/>
<proteinExistence type="predicted"/>
<gene>
    <name evidence="2" type="ORF">BN444_01479</name>
</gene>
<dbReference type="Proteomes" id="UP000093071">
    <property type="component" value="Chromosome I"/>
</dbReference>
<dbReference type="PATRIC" id="fig|1261556.5.peg.4063"/>
<evidence type="ECO:0000313" key="3">
    <source>
        <dbReference type="Proteomes" id="UP000093071"/>
    </source>
</evidence>
<dbReference type="EMBL" id="LT604072">
    <property type="protein sequence ID" value="SCB06571.1"/>
    <property type="molecule type" value="Genomic_DNA"/>
</dbReference>